<evidence type="ECO:0000313" key="1">
    <source>
        <dbReference type="EMBL" id="OBX28069.1"/>
    </source>
</evidence>
<comment type="caution">
    <text evidence="1">The sequence shown here is derived from an EMBL/GenBank/DDBJ whole genome shotgun (WGS) entry which is preliminary data.</text>
</comment>
<name>A0A1A7R9C2_9GAMM</name>
<proteinExistence type="predicted"/>
<dbReference type="STRING" id="1443941.A9J31_08120"/>
<dbReference type="AlphaFoldDB" id="A0A1A7R9C2"/>
<sequence>MNFFLERSSYNQYRTVLDEDDSIFFSFNSENGSRIVCKSAEEFKANLLDQDDGVYVVRKKSNIYFDLPDYDCEGCTALPLCQKNDISRITGFIISGLAKKWNQLTEPRYELRKHIEFKVGDGYILTANMFMEHKTIAFTTDSGFVFRVLASKQHPVIYVSNNDFGFHLLSKQLDKNIHKVMIGFNEPKENKHLFVSINEICCKYTSEQTYQYILDQLTLLNAKMDENK</sequence>
<evidence type="ECO:0000313" key="2">
    <source>
        <dbReference type="Proteomes" id="UP000185753"/>
    </source>
</evidence>
<protein>
    <submittedName>
        <fullName evidence="1">Uncharacterized protein</fullName>
    </submittedName>
</protein>
<gene>
    <name evidence="1" type="ORF">A9J31_08120</name>
</gene>
<reference evidence="2" key="1">
    <citation type="submission" date="2016-06" db="EMBL/GenBank/DDBJ databases">
        <authorList>
            <person name="Radolfova-Krizova L."/>
            <person name="Nemec A."/>
        </authorList>
    </citation>
    <scope>NUCLEOTIDE SEQUENCE [LARGE SCALE GENOMIC DNA]</scope>
    <source>
        <strain evidence="2">ANC 4275</strain>
    </source>
</reference>
<dbReference type="RefSeq" id="WP_067766291.1">
    <property type="nucleotide sequence ID" value="NZ_LZDS01000027.1"/>
</dbReference>
<keyword evidence="2" id="KW-1185">Reference proteome</keyword>
<dbReference type="EMBL" id="LZDS01000027">
    <property type="protein sequence ID" value="OBX28069.1"/>
    <property type="molecule type" value="Genomic_DNA"/>
</dbReference>
<organism evidence="1 2">
    <name type="scientific">Acinetobacter gandensis</name>
    <dbReference type="NCBI Taxonomy" id="1443941"/>
    <lineage>
        <taxon>Bacteria</taxon>
        <taxon>Pseudomonadati</taxon>
        <taxon>Pseudomonadota</taxon>
        <taxon>Gammaproteobacteria</taxon>
        <taxon>Moraxellales</taxon>
        <taxon>Moraxellaceae</taxon>
        <taxon>Acinetobacter</taxon>
    </lineage>
</organism>
<dbReference type="Proteomes" id="UP000185753">
    <property type="component" value="Unassembled WGS sequence"/>
</dbReference>
<accession>A0A1A7R9C2</accession>